<dbReference type="EC" id="3.1.1.-" evidence="2"/>
<evidence type="ECO:0000313" key="6">
    <source>
        <dbReference type="Proteomes" id="UP001431572"/>
    </source>
</evidence>
<dbReference type="HAMAP" id="MF_00518">
    <property type="entry name" value="Deacylase_Dtd"/>
    <property type="match status" value="1"/>
</dbReference>
<organism evidence="3 5">
    <name type="scientific">Candidatus Chlorohelix allophototropha</name>
    <dbReference type="NCBI Taxonomy" id="3003348"/>
    <lineage>
        <taxon>Bacteria</taxon>
        <taxon>Bacillati</taxon>
        <taxon>Chloroflexota</taxon>
        <taxon>Chloroflexia</taxon>
        <taxon>Candidatus Chloroheliales</taxon>
        <taxon>Candidatus Chloroheliaceae</taxon>
        <taxon>Candidatus Chlorohelix</taxon>
    </lineage>
</organism>
<dbReference type="EMBL" id="JACATZ010000001">
    <property type="protein sequence ID" value="NWJ44924.1"/>
    <property type="molecule type" value="Genomic_DNA"/>
</dbReference>
<gene>
    <name evidence="2 4" type="primary">dtd</name>
    <name evidence="3" type="ORF">HXX08_03510</name>
    <name evidence="4" type="ORF">OZ401_000051</name>
</gene>
<dbReference type="Gene3D" id="3.50.80.10">
    <property type="entry name" value="D-tyrosyl-tRNA(Tyr) deacylase"/>
    <property type="match status" value="1"/>
</dbReference>
<dbReference type="CDD" id="cd00563">
    <property type="entry name" value="Dtyr_deacylase"/>
    <property type="match status" value="1"/>
</dbReference>
<dbReference type="GO" id="GO:0106026">
    <property type="term" value="F:Gly-tRNA(Ala) deacylase activity"/>
    <property type="evidence" value="ECO:0007669"/>
    <property type="project" value="UniProtKB-UniRule"/>
</dbReference>
<keyword evidence="6" id="KW-1185">Reference proteome</keyword>
<reference evidence="3 5" key="1">
    <citation type="submission" date="2020-06" db="EMBL/GenBank/DDBJ databases">
        <title>Anoxygenic phototrophic Chloroflexota member uses a Type I reaction center.</title>
        <authorList>
            <person name="Tsuji J.M."/>
            <person name="Shaw N.A."/>
            <person name="Nagashima S."/>
            <person name="Venkiteswaran J."/>
            <person name="Schiff S.L."/>
            <person name="Hanada S."/>
            <person name="Tank M."/>
            <person name="Neufeld J.D."/>
        </authorList>
    </citation>
    <scope>NUCLEOTIDE SEQUENCE [LARGE SCALE GENOMIC DNA]</scope>
    <source>
        <strain evidence="3">L227-S17</strain>
    </source>
</reference>
<evidence type="ECO:0000313" key="5">
    <source>
        <dbReference type="Proteomes" id="UP000521676"/>
    </source>
</evidence>
<dbReference type="FunFam" id="3.50.80.10:FF:000001">
    <property type="entry name" value="D-aminoacyl-tRNA deacylase"/>
    <property type="match status" value="1"/>
</dbReference>
<sequence>MKAIIQRVRRGQVTVESELVGQCGKGFVVLVGVTHGDVNADADYLANKIANLRIFEDAAGKMNLSALDLEPRGELLVVSQFTLYADTRKGRRPSFLNAALPDVAEPLVHYFVNKIREIGLKVETGQFGAEMLVAIENDGPVTIVIDSAEATDKK</sequence>
<dbReference type="PANTHER" id="PTHR10472">
    <property type="entry name" value="D-TYROSYL-TRNA TYR DEACYLASE"/>
    <property type="match status" value="1"/>
</dbReference>
<dbReference type="Proteomes" id="UP000521676">
    <property type="component" value="Unassembled WGS sequence"/>
</dbReference>
<keyword evidence="2" id="KW-0820">tRNA-binding</keyword>
<dbReference type="Pfam" id="PF02580">
    <property type="entry name" value="Tyr_Deacylase"/>
    <property type="match status" value="1"/>
</dbReference>
<comment type="function">
    <text evidence="2">An aminoacyl-tRNA editing enzyme that deacylates mischarged D-aminoacyl-tRNAs. Also deacylates mischarged glycyl-tRNA(Ala), protecting cells against glycine mischarging by AlaRS. Acts via tRNA-based rather than protein-based catalysis; rejects L-amino acids rather than detecting D-amino acids in the active site. By recycling D-aminoacyl-tRNA to D-amino acids and free tRNA molecules, this enzyme counteracts the toxicity associated with the formation of D-aminoacyl-tRNA entities in vivo and helps enforce protein L-homochirality.</text>
</comment>
<dbReference type="PANTHER" id="PTHR10472:SF5">
    <property type="entry name" value="D-AMINOACYL-TRNA DEACYLASE 1"/>
    <property type="match status" value="1"/>
</dbReference>
<dbReference type="GO" id="GO:0019478">
    <property type="term" value="P:D-amino acid catabolic process"/>
    <property type="evidence" value="ECO:0007669"/>
    <property type="project" value="UniProtKB-UniRule"/>
</dbReference>
<dbReference type="InterPro" id="IPR023509">
    <property type="entry name" value="DTD-like_sf"/>
</dbReference>
<dbReference type="GO" id="GO:0000049">
    <property type="term" value="F:tRNA binding"/>
    <property type="evidence" value="ECO:0007669"/>
    <property type="project" value="UniProtKB-UniRule"/>
</dbReference>
<feature type="short sequence motif" description="Gly-cisPro motif, important for rejection of L-amino acids" evidence="2">
    <location>
        <begin position="139"/>
        <end position="140"/>
    </location>
</feature>
<evidence type="ECO:0000313" key="4">
    <source>
        <dbReference type="EMBL" id="WJW66806.1"/>
    </source>
</evidence>
<protein>
    <recommendedName>
        <fullName evidence="2">D-aminoacyl-tRNA deacylase</fullName>
        <shortName evidence="2">DTD</shortName>
        <ecNumber evidence="2">3.1.1.96</ecNumber>
    </recommendedName>
    <alternativeName>
        <fullName evidence="2">Gly-tRNA(Ala) deacylase</fullName>
        <ecNumber evidence="2">3.1.1.-</ecNumber>
    </alternativeName>
</protein>
<dbReference type="GO" id="GO:0051500">
    <property type="term" value="F:D-tyrosyl-tRNA(Tyr) deacylase activity"/>
    <property type="evidence" value="ECO:0007669"/>
    <property type="project" value="TreeGrafter"/>
</dbReference>
<dbReference type="InterPro" id="IPR003732">
    <property type="entry name" value="Daa-tRNA_deacyls_DTD"/>
</dbReference>
<comment type="catalytic activity">
    <reaction evidence="2">
        <text>glycyl-tRNA(Ala) + H2O = tRNA(Ala) + glycine + H(+)</text>
        <dbReference type="Rhea" id="RHEA:53744"/>
        <dbReference type="Rhea" id="RHEA-COMP:9657"/>
        <dbReference type="Rhea" id="RHEA-COMP:13640"/>
        <dbReference type="ChEBI" id="CHEBI:15377"/>
        <dbReference type="ChEBI" id="CHEBI:15378"/>
        <dbReference type="ChEBI" id="CHEBI:57305"/>
        <dbReference type="ChEBI" id="CHEBI:78442"/>
        <dbReference type="ChEBI" id="CHEBI:78522"/>
    </reaction>
</comment>
<dbReference type="GO" id="GO:0043908">
    <property type="term" value="F:Ser(Gly)-tRNA(Ala) hydrolase activity"/>
    <property type="evidence" value="ECO:0007669"/>
    <property type="project" value="UniProtKB-UniRule"/>
</dbReference>
<dbReference type="GO" id="GO:0005737">
    <property type="term" value="C:cytoplasm"/>
    <property type="evidence" value="ECO:0007669"/>
    <property type="project" value="UniProtKB-SubCell"/>
</dbReference>
<comment type="catalytic activity">
    <reaction evidence="2">
        <text>a D-aminoacyl-tRNA + H2O = a tRNA + a D-alpha-amino acid + H(+)</text>
        <dbReference type="Rhea" id="RHEA:13953"/>
        <dbReference type="Rhea" id="RHEA-COMP:10123"/>
        <dbReference type="Rhea" id="RHEA-COMP:10124"/>
        <dbReference type="ChEBI" id="CHEBI:15377"/>
        <dbReference type="ChEBI" id="CHEBI:15378"/>
        <dbReference type="ChEBI" id="CHEBI:59871"/>
        <dbReference type="ChEBI" id="CHEBI:78442"/>
        <dbReference type="ChEBI" id="CHEBI:79333"/>
        <dbReference type="EC" id="3.1.1.96"/>
    </reaction>
</comment>
<evidence type="ECO:0000313" key="3">
    <source>
        <dbReference type="EMBL" id="NWJ44924.1"/>
    </source>
</evidence>
<comment type="domain">
    <text evidence="2">A Gly-cisPro motif from one monomer fits into the active site of the other monomer to allow specific chiral rejection of L-amino acids.</text>
</comment>
<accession>A0A8T7LSC5</accession>
<keyword evidence="2" id="KW-0963">Cytoplasm</keyword>
<comment type="subunit">
    <text evidence="2">Homodimer.</text>
</comment>
<proteinExistence type="inferred from homology"/>
<dbReference type="EMBL" id="CP128399">
    <property type="protein sequence ID" value="WJW66806.1"/>
    <property type="molecule type" value="Genomic_DNA"/>
</dbReference>
<keyword evidence="2 3" id="KW-0378">Hydrolase</keyword>
<name>A0A8T7LSC5_9CHLR</name>
<dbReference type="SUPFAM" id="SSF69500">
    <property type="entry name" value="DTD-like"/>
    <property type="match status" value="1"/>
</dbReference>
<evidence type="ECO:0000256" key="2">
    <source>
        <dbReference type="HAMAP-Rule" id="MF_00518"/>
    </source>
</evidence>
<dbReference type="EC" id="3.1.1.96" evidence="2"/>
<keyword evidence="2" id="KW-0694">RNA-binding</keyword>
<comment type="similarity">
    <text evidence="1 2">Belongs to the DTD family.</text>
</comment>
<reference evidence="4" key="2">
    <citation type="journal article" date="2024" name="Nature">
        <title>Anoxygenic phototroph of the Chloroflexota uses a type I reaction centre.</title>
        <authorList>
            <person name="Tsuji J.M."/>
            <person name="Shaw N.A."/>
            <person name="Nagashima S."/>
            <person name="Venkiteswaran J.J."/>
            <person name="Schiff S.L."/>
            <person name="Watanabe T."/>
            <person name="Fukui M."/>
            <person name="Hanada S."/>
            <person name="Tank M."/>
            <person name="Neufeld J.D."/>
        </authorList>
    </citation>
    <scope>NUCLEOTIDE SEQUENCE</scope>
    <source>
        <strain evidence="4">L227-S17</strain>
    </source>
</reference>
<dbReference type="RefSeq" id="WP_341468699.1">
    <property type="nucleotide sequence ID" value="NZ_CP128399.1"/>
</dbReference>
<dbReference type="AlphaFoldDB" id="A0A8T7LSC5"/>
<evidence type="ECO:0000256" key="1">
    <source>
        <dbReference type="ARBA" id="ARBA00009673"/>
    </source>
</evidence>
<comment type="subcellular location">
    <subcellularLocation>
        <location evidence="2">Cytoplasm</location>
    </subcellularLocation>
</comment>
<dbReference type="NCBIfam" id="TIGR00256">
    <property type="entry name" value="D-aminoacyl-tRNA deacylase"/>
    <property type="match status" value="1"/>
</dbReference>
<dbReference type="Proteomes" id="UP001431572">
    <property type="component" value="Chromosome 1"/>
</dbReference>